<dbReference type="AlphaFoldDB" id="A0A3B0ZBD8"/>
<proteinExistence type="predicted"/>
<organism evidence="2">
    <name type="scientific">hydrothermal vent metagenome</name>
    <dbReference type="NCBI Taxonomy" id="652676"/>
    <lineage>
        <taxon>unclassified sequences</taxon>
        <taxon>metagenomes</taxon>
        <taxon>ecological metagenomes</taxon>
    </lineage>
</organism>
<feature type="transmembrane region" description="Helical" evidence="1">
    <location>
        <begin position="79"/>
        <end position="101"/>
    </location>
</feature>
<accession>A0A3B0ZBD8</accession>
<gene>
    <name evidence="2" type="ORF">MNBD_GAMMA16-143</name>
</gene>
<keyword evidence="1" id="KW-1133">Transmembrane helix</keyword>
<evidence type="ECO:0000256" key="1">
    <source>
        <dbReference type="SAM" id="Phobius"/>
    </source>
</evidence>
<keyword evidence="1" id="KW-0472">Membrane</keyword>
<evidence type="ECO:0000313" key="2">
    <source>
        <dbReference type="EMBL" id="VAW86310.1"/>
    </source>
</evidence>
<dbReference type="EMBL" id="UOFO01000090">
    <property type="protein sequence ID" value="VAW86310.1"/>
    <property type="molecule type" value="Genomic_DNA"/>
</dbReference>
<sequence length="127" mass="14517">MDYFRQTNRRALLSWALLLSLALLCAQGVKLHVHAIDEVGDDSKAHFAHDTSHSDHHDGVIPKIDISPDGLLKNTHNNVFAIVLFALFFTWMIFISSRPLVHYRRESKLILHSFYVLSPPLRAPPQH</sequence>
<reference evidence="2" key="1">
    <citation type="submission" date="2018-06" db="EMBL/GenBank/DDBJ databases">
        <authorList>
            <person name="Zhirakovskaya E."/>
        </authorList>
    </citation>
    <scope>NUCLEOTIDE SEQUENCE</scope>
</reference>
<protein>
    <submittedName>
        <fullName evidence="2">Uncharacterized protein</fullName>
    </submittedName>
</protein>
<name>A0A3B0ZBD8_9ZZZZ</name>
<keyword evidence="1" id="KW-0812">Transmembrane</keyword>